<reference evidence="1" key="1">
    <citation type="journal article" date="2020" name="Stud. Mycol.">
        <title>101 Dothideomycetes genomes: a test case for predicting lifestyles and emergence of pathogens.</title>
        <authorList>
            <person name="Haridas S."/>
            <person name="Albert R."/>
            <person name="Binder M."/>
            <person name="Bloem J."/>
            <person name="Labutti K."/>
            <person name="Salamov A."/>
            <person name="Andreopoulos B."/>
            <person name="Baker S."/>
            <person name="Barry K."/>
            <person name="Bills G."/>
            <person name="Bluhm B."/>
            <person name="Cannon C."/>
            <person name="Castanera R."/>
            <person name="Culley D."/>
            <person name="Daum C."/>
            <person name="Ezra D."/>
            <person name="Gonzalez J."/>
            <person name="Henrissat B."/>
            <person name="Kuo A."/>
            <person name="Liang C."/>
            <person name="Lipzen A."/>
            <person name="Lutzoni F."/>
            <person name="Magnuson J."/>
            <person name="Mondo S."/>
            <person name="Nolan M."/>
            <person name="Ohm R."/>
            <person name="Pangilinan J."/>
            <person name="Park H.-J."/>
            <person name="Ramirez L."/>
            <person name="Alfaro M."/>
            <person name="Sun H."/>
            <person name="Tritt A."/>
            <person name="Yoshinaga Y."/>
            <person name="Zwiers L.-H."/>
            <person name="Turgeon B."/>
            <person name="Goodwin S."/>
            <person name="Spatafora J."/>
            <person name="Crous P."/>
            <person name="Grigoriev I."/>
        </authorList>
    </citation>
    <scope>NUCLEOTIDE SEQUENCE</scope>
    <source>
        <strain evidence="1">CBS 207.26</strain>
    </source>
</reference>
<organism evidence="1 2">
    <name type="scientific">Zopfia rhizophila CBS 207.26</name>
    <dbReference type="NCBI Taxonomy" id="1314779"/>
    <lineage>
        <taxon>Eukaryota</taxon>
        <taxon>Fungi</taxon>
        <taxon>Dikarya</taxon>
        <taxon>Ascomycota</taxon>
        <taxon>Pezizomycotina</taxon>
        <taxon>Dothideomycetes</taxon>
        <taxon>Dothideomycetes incertae sedis</taxon>
        <taxon>Zopfiaceae</taxon>
        <taxon>Zopfia</taxon>
    </lineage>
</organism>
<sequence length="166" mass="18128">MSLQKKKTPPRKEAASNPIAIAPMAADPDTVSSSHLTILTVYLSDAGHLRGGIDGASLSSKTASYHLEDVHGPRESCFRKEGADKANFGTPVLMENNPYTLSVEHDVRRRLEIHIISQLDHAAHYGQTVQKLSRFFLGDTMHGQENETSGSIPAGVSNSCHERDYC</sequence>
<name>A0A6A6EEW6_9PEZI</name>
<evidence type="ECO:0000313" key="1">
    <source>
        <dbReference type="EMBL" id="KAF2190587.1"/>
    </source>
</evidence>
<dbReference type="Proteomes" id="UP000800200">
    <property type="component" value="Unassembled WGS sequence"/>
</dbReference>
<protein>
    <submittedName>
        <fullName evidence="1">Uncharacterized protein</fullName>
    </submittedName>
</protein>
<accession>A0A6A6EEW6</accession>
<proteinExistence type="predicted"/>
<evidence type="ECO:0000313" key="2">
    <source>
        <dbReference type="Proteomes" id="UP000800200"/>
    </source>
</evidence>
<gene>
    <name evidence="1" type="ORF">K469DRAFT_747049</name>
</gene>
<dbReference type="EMBL" id="ML994618">
    <property type="protein sequence ID" value="KAF2190587.1"/>
    <property type="molecule type" value="Genomic_DNA"/>
</dbReference>
<dbReference type="AlphaFoldDB" id="A0A6A6EEW6"/>
<keyword evidence="2" id="KW-1185">Reference proteome</keyword>